<dbReference type="EMBL" id="VBQZ03000177">
    <property type="protein sequence ID" value="MXQ96940.1"/>
    <property type="molecule type" value="Genomic_DNA"/>
</dbReference>
<evidence type="ECO:0000313" key="2">
    <source>
        <dbReference type="EMBL" id="MXQ96940.1"/>
    </source>
</evidence>
<name>A0A6B0S3Q4_9CETA</name>
<sequence length="138" mass="15424">MDRGSLWEWDREGERGPFTALLCWAPDMTLHESQEKARQDPGALEQHQKRDVAMKRNRPDLCSVRPLSGVTSVEKQEGLPDLSSSLLELASVEAQCPKGRSPHMLVTGVYCQDPNLDAHRTIILPDPWALCLPLPGEL</sequence>
<proteinExistence type="predicted"/>
<evidence type="ECO:0000313" key="3">
    <source>
        <dbReference type="Proteomes" id="UP000322234"/>
    </source>
</evidence>
<keyword evidence="3" id="KW-1185">Reference proteome</keyword>
<comment type="caution">
    <text evidence="2">The sequence shown here is derived from an EMBL/GenBank/DDBJ whole genome shotgun (WGS) entry which is preliminary data.</text>
</comment>
<accession>A0A6B0S3Q4</accession>
<dbReference type="Proteomes" id="UP000322234">
    <property type="component" value="Unassembled WGS sequence"/>
</dbReference>
<dbReference type="AlphaFoldDB" id="A0A6B0S3Q4"/>
<reference evidence="2" key="1">
    <citation type="submission" date="2019-10" db="EMBL/GenBank/DDBJ databases">
        <title>The sequence and de novo assembly of the wild yak genome.</title>
        <authorList>
            <person name="Liu Y."/>
        </authorList>
    </citation>
    <scope>NUCLEOTIDE SEQUENCE [LARGE SCALE GENOMIC DNA]</scope>
    <source>
        <strain evidence="2">WY2019</strain>
    </source>
</reference>
<gene>
    <name evidence="2" type="ORF">E5288_WYG017889</name>
</gene>
<evidence type="ECO:0000256" key="1">
    <source>
        <dbReference type="SAM" id="MobiDB-lite"/>
    </source>
</evidence>
<organism evidence="2 3">
    <name type="scientific">Bos mutus</name>
    <name type="common">wild yak</name>
    <dbReference type="NCBI Taxonomy" id="72004"/>
    <lineage>
        <taxon>Eukaryota</taxon>
        <taxon>Metazoa</taxon>
        <taxon>Chordata</taxon>
        <taxon>Craniata</taxon>
        <taxon>Vertebrata</taxon>
        <taxon>Euteleostomi</taxon>
        <taxon>Mammalia</taxon>
        <taxon>Eutheria</taxon>
        <taxon>Laurasiatheria</taxon>
        <taxon>Artiodactyla</taxon>
        <taxon>Ruminantia</taxon>
        <taxon>Pecora</taxon>
        <taxon>Bovidae</taxon>
        <taxon>Bovinae</taxon>
        <taxon>Bos</taxon>
    </lineage>
</organism>
<feature type="region of interest" description="Disordered" evidence="1">
    <location>
        <begin position="32"/>
        <end position="52"/>
    </location>
</feature>
<protein>
    <submittedName>
        <fullName evidence="2">Uncharacterized protein</fullName>
    </submittedName>
</protein>